<dbReference type="AlphaFoldDB" id="A0A2T3WC26"/>
<gene>
    <name evidence="2" type="ORF">C8263_03475</name>
</gene>
<evidence type="ECO:0000313" key="2">
    <source>
        <dbReference type="EMBL" id="PTA69392.1"/>
    </source>
</evidence>
<keyword evidence="3" id="KW-1185">Reference proteome</keyword>
<accession>A0A2T3WC26</accession>
<reference evidence="2 3" key="1">
    <citation type="submission" date="2018-03" db="EMBL/GenBank/DDBJ databases">
        <title>Draft genome of Deinococcus sp. OD32.</title>
        <authorList>
            <person name="Wang X.-P."/>
            <person name="Du Z.-J."/>
        </authorList>
    </citation>
    <scope>NUCLEOTIDE SEQUENCE [LARGE SCALE GENOMIC DNA]</scope>
    <source>
        <strain evidence="2 3">OD32</strain>
    </source>
</reference>
<evidence type="ECO:0000259" key="1">
    <source>
        <dbReference type="Pfam" id="PF14343"/>
    </source>
</evidence>
<dbReference type="InterPro" id="IPR025748">
    <property type="entry name" value="PrcB_C_dom"/>
</dbReference>
<evidence type="ECO:0000313" key="3">
    <source>
        <dbReference type="Proteomes" id="UP000240317"/>
    </source>
</evidence>
<protein>
    <recommendedName>
        <fullName evidence="1">PrcB C-terminal domain-containing protein</fullName>
    </recommendedName>
</protein>
<comment type="caution">
    <text evidence="2">The sequence shown here is derived from an EMBL/GenBank/DDBJ whole genome shotgun (WGS) entry which is preliminary data.</text>
</comment>
<dbReference type="Pfam" id="PF14343">
    <property type="entry name" value="PrcB_C"/>
    <property type="match status" value="1"/>
</dbReference>
<proteinExistence type="predicted"/>
<sequence>MTGPGNLRVHEALLYGGTQERVVWVYGTAQGGQSSVKLGNTPVELRAQGSGNLALSGTLSVNGNATYRLPTTPMAQKLSVTRSTSGLFTVTPQPGTSLSAVYYTDGRTWTRLGGVQGTVSGTPVDGLQGAGRLSADEGRALGRELLGQGPLAVAVLDERTLPDAPLTIEPAPSEYLRTGLYILPNVPQASTPTPPTPGTPTGGARVTFTEVASGTNATATAFSAQLATTSAAALNLYAQAYGRQTGAPTPPSITGSTLVGVFLGQRPTGGYTVKVTNVAASGSTLTLTVRVTAPSGFATQAITSPWTLVRVPGTYTRVNVVDEQGQPIQGGSESR</sequence>
<name>A0A2T3WC26_9DEIO</name>
<organism evidence="2 3">
    <name type="scientific">Deinococcus arcticus</name>
    <dbReference type="NCBI Taxonomy" id="2136176"/>
    <lineage>
        <taxon>Bacteria</taxon>
        <taxon>Thermotogati</taxon>
        <taxon>Deinococcota</taxon>
        <taxon>Deinococci</taxon>
        <taxon>Deinococcales</taxon>
        <taxon>Deinococcaceae</taxon>
        <taxon>Deinococcus</taxon>
    </lineage>
</organism>
<dbReference type="EMBL" id="PYSV01000002">
    <property type="protein sequence ID" value="PTA69392.1"/>
    <property type="molecule type" value="Genomic_DNA"/>
</dbReference>
<feature type="domain" description="PrcB C-terminal" evidence="1">
    <location>
        <begin position="258"/>
        <end position="312"/>
    </location>
</feature>
<dbReference type="Proteomes" id="UP000240317">
    <property type="component" value="Unassembled WGS sequence"/>
</dbReference>